<dbReference type="InterPro" id="IPR005502">
    <property type="entry name" value="Ribosyl_crysJ1"/>
</dbReference>
<dbReference type="GO" id="GO:0016787">
    <property type="term" value="F:hydrolase activity"/>
    <property type="evidence" value="ECO:0007669"/>
    <property type="project" value="UniProtKB-KW"/>
</dbReference>
<comment type="cofactor">
    <cofactor evidence="3">
        <name>Mg(2+)</name>
        <dbReference type="ChEBI" id="CHEBI:18420"/>
    </cofactor>
    <text evidence="3">Binds 2 magnesium ions per subunit.</text>
</comment>
<feature type="binding site" evidence="3">
    <location>
        <position position="295"/>
    </location>
    <ligand>
        <name>Mg(2+)</name>
        <dbReference type="ChEBI" id="CHEBI:18420"/>
        <label>1</label>
    </ligand>
</feature>
<dbReference type="STRING" id="1797994.A2227_07335"/>
<dbReference type="Gene3D" id="1.10.4080.10">
    <property type="entry name" value="ADP-ribosylation/Crystallin J1"/>
    <property type="match status" value="1"/>
</dbReference>
<evidence type="ECO:0000256" key="2">
    <source>
        <dbReference type="ARBA" id="ARBA00022801"/>
    </source>
</evidence>
<feature type="binding site" evidence="3">
    <location>
        <position position="59"/>
    </location>
    <ligand>
        <name>Mg(2+)</name>
        <dbReference type="ChEBI" id="CHEBI:18420"/>
        <label>1</label>
    </ligand>
</feature>
<comment type="caution">
    <text evidence="4">The sequence shown here is derived from an EMBL/GenBank/DDBJ whole genome shotgun (WGS) entry which is preliminary data.</text>
</comment>
<evidence type="ECO:0008006" key="6">
    <source>
        <dbReference type="Google" id="ProtNLM"/>
    </source>
</evidence>
<evidence type="ECO:0000256" key="1">
    <source>
        <dbReference type="ARBA" id="ARBA00010702"/>
    </source>
</evidence>
<dbReference type="Pfam" id="PF03747">
    <property type="entry name" value="ADP_ribosyl_GH"/>
    <property type="match status" value="1"/>
</dbReference>
<sequence length="341" mass="37792">MREDKIRGLIKGVAIGDQLGMAVETYDAAKIRGRHGRITGYIDPDADHKWFKGLKSGITDDWQQSAIVARSIIGCGCFDPEHIASRLLEAYWDGKTFGWGRTTRQAMKNMVKGSLWREAGVKGSGGNGVLMKTGPVAAYFARHYPALSVFGRLEEKDRDNLIRFTVMTHNSDMAVAATFTQLYALVYLLNLERAADFSHLEFLAAILDGCDDGYYCAGLYGVPKIKDSLFSRLEDLASRIRLDNNRLTDEEIINGFGGGQAYIYDCLPFIYAFFLRNPYSIKSLYDVVSAGGDTDTNGSILASMLGALNGDRLFPARLADGLSNRDEVFTLADEFSRELYS</sequence>
<feature type="binding site" evidence="3">
    <location>
        <position position="293"/>
    </location>
    <ligand>
        <name>Mg(2+)</name>
        <dbReference type="ChEBI" id="CHEBI:18420"/>
        <label>1</label>
    </ligand>
</feature>
<organism evidence="4 5">
    <name type="scientific">Candidatus Falkowbacteria bacterium RIFOXYA2_FULL_47_19</name>
    <dbReference type="NCBI Taxonomy" id="1797994"/>
    <lineage>
        <taxon>Bacteria</taxon>
        <taxon>Candidatus Falkowiibacteriota</taxon>
    </lineage>
</organism>
<dbReference type="Proteomes" id="UP000178367">
    <property type="component" value="Unassembled WGS sequence"/>
</dbReference>
<keyword evidence="3" id="KW-0479">Metal-binding</keyword>
<accession>A0A1F5SFC4</accession>
<keyword evidence="2" id="KW-0378">Hydrolase</keyword>
<dbReference type="PANTHER" id="PTHR16222:SF24">
    <property type="entry name" value="ADP-RIBOSYLHYDROLASE ARH3"/>
    <property type="match status" value="1"/>
</dbReference>
<feature type="binding site" evidence="3">
    <location>
        <position position="296"/>
    </location>
    <ligand>
        <name>Mg(2+)</name>
        <dbReference type="ChEBI" id="CHEBI:18420"/>
        <label>1</label>
    </ligand>
</feature>
<feature type="binding site" evidence="3">
    <location>
        <position position="61"/>
    </location>
    <ligand>
        <name>Mg(2+)</name>
        <dbReference type="ChEBI" id="CHEBI:18420"/>
        <label>1</label>
    </ligand>
</feature>
<evidence type="ECO:0000256" key="3">
    <source>
        <dbReference type="PIRSR" id="PIRSR605502-1"/>
    </source>
</evidence>
<evidence type="ECO:0000313" key="4">
    <source>
        <dbReference type="EMBL" id="OGF25133.1"/>
    </source>
</evidence>
<name>A0A1F5SFC4_9BACT</name>
<dbReference type="InterPro" id="IPR050792">
    <property type="entry name" value="ADP-ribosylglycohydrolase"/>
</dbReference>
<reference evidence="4 5" key="1">
    <citation type="journal article" date="2016" name="Nat. Commun.">
        <title>Thousands of microbial genomes shed light on interconnected biogeochemical processes in an aquifer system.</title>
        <authorList>
            <person name="Anantharaman K."/>
            <person name="Brown C.T."/>
            <person name="Hug L.A."/>
            <person name="Sharon I."/>
            <person name="Castelle C.J."/>
            <person name="Probst A.J."/>
            <person name="Thomas B.C."/>
            <person name="Singh A."/>
            <person name="Wilkins M.J."/>
            <person name="Karaoz U."/>
            <person name="Brodie E.L."/>
            <person name="Williams K.H."/>
            <person name="Hubbard S.S."/>
            <person name="Banfield J.F."/>
        </authorList>
    </citation>
    <scope>NUCLEOTIDE SEQUENCE [LARGE SCALE GENOMIC DNA]</scope>
</reference>
<dbReference type="SUPFAM" id="SSF101478">
    <property type="entry name" value="ADP-ribosylglycohydrolase"/>
    <property type="match status" value="1"/>
</dbReference>
<proteinExistence type="inferred from homology"/>
<dbReference type="AlphaFoldDB" id="A0A1F5SFC4"/>
<dbReference type="GO" id="GO:0046872">
    <property type="term" value="F:metal ion binding"/>
    <property type="evidence" value="ECO:0007669"/>
    <property type="project" value="UniProtKB-KW"/>
</dbReference>
<feature type="binding site" evidence="3">
    <location>
        <position position="60"/>
    </location>
    <ligand>
        <name>Mg(2+)</name>
        <dbReference type="ChEBI" id="CHEBI:18420"/>
        <label>1</label>
    </ligand>
</feature>
<dbReference type="PANTHER" id="PTHR16222">
    <property type="entry name" value="ADP-RIBOSYLGLYCOHYDROLASE"/>
    <property type="match status" value="1"/>
</dbReference>
<comment type="similarity">
    <text evidence="1">Belongs to the ADP-ribosylglycohydrolase family.</text>
</comment>
<dbReference type="EMBL" id="MFGB01000023">
    <property type="protein sequence ID" value="OGF25133.1"/>
    <property type="molecule type" value="Genomic_DNA"/>
</dbReference>
<protein>
    <recommendedName>
        <fullName evidence="6">ADP-ribosylglycohydrolase</fullName>
    </recommendedName>
</protein>
<gene>
    <name evidence="4" type="ORF">A2227_07335</name>
</gene>
<dbReference type="InterPro" id="IPR036705">
    <property type="entry name" value="Ribosyl_crysJ1_sf"/>
</dbReference>
<keyword evidence="3" id="KW-0460">Magnesium</keyword>
<evidence type="ECO:0000313" key="5">
    <source>
        <dbReference type="Proteomes" id="UP000178367"/>
    </source>
</evidence>